<evidence type="ECO:0000256" key="1">
    <source>
        <dbReference type="ARBA" id="ARBA00001936"/>
    </source>
</evidence>
<evidence type="ECO:0000256" key="12">
    <source>
        <dbReference type="ARBA" id="ARBA00023304"/>
    </source>
</evidence>
<dbReference type="SMART" id="SM01329">
    <property type="entry name" value="Iso_dh"/>
    <property type="match status" value="1"/>
</dbReference>
<sequence>MKLPAALPTLLALAATVDRALAFAPTATTTNMHHRRRRPPSSSSSSSMMPPTPSSSSSTTTTTTALTAVTRKDSYSITLLPGDGIGPEIMSATVGVLSALTSRCGFELEFAEALIGGAAIDAVGDPFPDASLERCLSSDSVLLSCIGGYKWDSNPRELRPESGLLKMRKSMGLFANLRPAKVLDQLVDASTLRREVVEGVDVMVVRELTGDVYFGTPKGIDVVDGELWSSFLAFGRDDGVGGGSGVGIFVFGSQSYSSSGRKRVGYNNMIYREDEIERIARVAGDVASKRSGRLCSVDKANVLDVSQLWRDVVTEVISSEFADVELSHMYVDNAAMQLIRYPKQFDTIVTGNIFGDILSDEASMLVGSLGMLPSASIGDGIGPGVFEPCHGSAPDIAGTDKANPLALILSAAMMLRYDLDRDEEATILERSVEAVLDMKLRTADIKQEGDGCKLVGCIEMGKAVAEVVSTINSIVEV</sequence>
<dbReference type="GO" id="GO:0009098">
    <property type="term" value="P:L-leucine biosynthetic process"/>
    <property type="evidence" value="ECO:0007669"/>
    <property type="project" value="UniProtKB-KW"/>
</dbReference>
<dbReference type="Gene3D" id="3.40.718.10">
    <property type="entry name" value="Isopropylmalate Dehydrogenase"/>
    <property type="match status" value="1"/>
</dbReference>
<dbReference type="InterPro" id="IPR019818">
    <property type="entry name" value="IsoCit/isopropylmalate_DH_CS"/>
</dbReference>
<keyword evidence="11" id="KW-0520">NAD</keyword>
<evidence type="ECO:0000313" key="17">
    <source>
        <dbReference type="Proteomes" id="UP001530315"/>
    </source>
</evidence>
<reference evidence="16 17" key="1">
    <citation type="submission" date="2024-10" db="EMBL/GenBank/DDBJ databases">
        <title>Updated reference genomes for cyclostephanoid diatoms.</title>
        <authorList>
            <person name="Roberts W.R."/>
            <person name="Alverson A.J."/>
        </authorList>
    </citation>
    <scope>NUCLEOTIDE SEQUENCE [LARGE SCALE GENOMIC DNA]</scope>
    <source>
        <strain evidence="16 17">AJA276-08</strain>
    </source>
</reference>
<keyword evidence="14" id="KW-0732">Signal</keyword>
<dbReference type="AlphaFoldDB" id="A0ABD3P5T9"/>
<feature type="region of interest" description="Disordered" evidence="13">
    <location>
        <begin position="26"/>
        <end position="63"/>
    </location>
</feature>
<keyword evidence="12" id="KW-0100">Branched-chain amino acid biosynthesis</keyword>
<dbReference type="PANTHER" id="PTHR42979">
    <property type="entry name" value="3-ISOPROPYLMALATE DEHYDROGENASE"/>
    <property type="match status" value="1"/>
</dbReference>
<evidence type="ECO:0000256" key="10">
    <source>
        <dbReference type="ARBA" id="ARBA00023002"/>
    </source>
</evidence>
<keyword evidence="8" id="KW-0479">Metal-binding</keyword>
<evidence type="ECO:0000256" key="6">
    <source>
        <dbReference type="ARBA" id="ARBA00022430"/>
    </source>
</evidence>
<evidence type="ECO:0000256" key="4">
    <source>
        <dbReference type="ARBA" id="ARBA00011738"/>
    </source>
</evidence>
<evidence type="ECO:0000256" key="11">
    <source>
        <dbReference type="ARBA" id="ARBA00023027"/>
    </source>
</evidence>
<evidence type="ECO:0000256" key="14">
    <source>
        <dbReference type="SAM" id="SignalP"/>
    </source>
</evidence>
<gene>
    <name evidence="16" type="ORF">ACHAW5_005384</name>
</gene>
<dbReference type="SUPFAM" id="SSF53659">
    <property type="entry name" value="Isocitrate/Isopropylmalate dehydrogenase-like"/>
    <property type="match status" value="1"/>
</dbReference>
<feature type="chain" id="PRO_5044785165" description="3-isopropylmalate dehydrogenase" evidence="14">
    <location>
        <begin position="23"/>
        <end position="477"/>
    </location>
</feature>
<evidence type="ECO:0000313" key="16">
    <source>
        <dbReference type="EMBL" id="KAL3783032.1"/>
    </source>
</evidence>
<evidence type="ECO:0000256" key="9">
    <source>
        <dbReference type="ARBA" id="ARBA00022842"/>
    </source>
</evidence>
<comment type="similarity">
    <text evidence="3">Belongs to the isocitrate and isopropylmalate dehydrogenases family.</text>
</comment>
<comment type="caution">
    <text evidence="16">The sequence shown here is derived from an EMBL/GenBank/DDBJ whole genome shotgun (WGS) entry which is preliminary data.</text>
</comment>
<keyword evidence="6" id="KW-0432">Leucine biosynthesis</keyword>
<comment type="cofactor">
    <cofactor evidence="2">
        <name>Mg(2+)</name>
        <dbReference type="ChEBI" id="CHEBI:18420"/>
    </cofactor>
</comment>
<evidence type="ECO:0000256" key="5">
    <source>
        <dbReference type="ARBA" id="ARBA00013101"/>
    </source>
</evidence>
<dbReference type="GO" id="GO:0046872">
    <property type="term" value="F:metal ion binding"/>
    <property type="evidence" value="ECO:0007669"/>
    <property type="project" value="UniProtKB-KW"/>
</dbReference>
<accession>A0ABD3P5T9</accession>
<dbReference type="InterPro" id="IPR004429">
    <property type="entry name" value="Isopropylmalate_DH"/>
</dbReference>
<comment type="cofactor">
    <cofactor evidence="1">
        <name>Mn(2+)</name>
        <dbReference type="ChEBI" id="CHEBI:29035"/>
    </cofactor>
</comment>
<feature type="domain" description="Isopropylmalate dehydrogenase-like" evidence="15">
    <location>
        <begin position="76"/>
        <end position="464"/>
    </location>
</feature>
<dbReference type="EC" id="1.1.1.85" evidence="5"/>
<comment type="subunit">
    <text evidence="4">Homodimer.</text>
</comment>
<evidence type="ECO:0000259" key="15">
    <source>
        <dbReference type="SMART" id="SM01329"/>
    </source>
</evidence>
<dbReference type="InterPro" id="IPR024084">
    <property type="entry name" value="IsoPropMal-DH-like_dom"/>
</dbReference>
<keyword evidence="10" id="KW-0560">Oxidoreductase</keyword>
<dbReference type="HAMAP" id="MF_01033">
    <property type="entry name" value="LeuB_type1"/>
    <property type="match status" value="1"/>
</dbReference>
<dbReference type="Pfam" id="PF00180">
    <property type="entry name" value="Iso_dh"/>
    <property type="match status" value="1"/>
</dbReference>
<proteinExistence type="inferred from homology"/>
<feature type="compositionally biased region" description="Low complexity" evidence="13">
    <location>
        <begin position="40"/>
        <end position="63"/>
    </location>
</feature>
<evidence type="ECO:0000256" key="8">
    <source>
        <dbReference type="ARBA" id="ARBA00022723"/>
    </source>
</evidence>
<dbReference type="Proteomes" id="UP001530315">
    <property type="component" value="Unassembled WGS sequence"/>
</dbReference>
<evidence type="ECO:0000256" key="2">
    <source>
        <dbReference type="ARBA" id="ARBA00001946"/>
    </source>
</evidence>
<keyword evidence="9" id="KW-0460">Magnesium</keyword>
<keyword evidence="17" id="KW-1185">Reference proteome</keyword>
<protein>
    <recommendedName>
        <fullName evidence="5">3-isopropylmalate dehydrogenase</fullName>
        <ecNumber evidence="5">1.1.1.85</ecNumber>
    </recommendedName>
</protein>
<name>A0ABD3P5T9_9STRA</name>
<evidence type="ECO:0000256" key="3">
    <source>
        <dbReference type="ARBA" id="ARBA00007769"/>
    </source>
</evidence>
<dbReference type="EMBL" id="JALLAZ020000990">
    <property type="protein sequence ID" value="KAL3783032.1"/>
    <property type="molecule type" value="Genomic_DNA"/>
</dbReference>
<organism evidence="16 17">
    <name type="scientific">Stephanodiscus triporus</name>
    <dbReference type="NCBI Taxonomy" id="2934178"/>
    <lineage>
        <taxon>Eukaryota</taxon>
        <taxon>Sar</taxon>
        <taxon>Stramenopiles</taxon>
        <taxon>Ochrophyta</taxon>
        <taxon>Bacillariophyta</taxon>
        <taxon>Coscinodiscophyceae</taxon>
        <taxon>Thalassiosirophycidae</taxon>
        <taxon>Stephanodiscales</taxon>
        <taxon>Stephanodiscaceae</taxon>
        <taxon>Stephanodiscus</taxon>
    </lineage>
</organism>
<evidence type="ECO:0000256" key="7">
    <source>
        <dbReference type="ARBA" id="ARBA00022605"/>
    </source>
</evidence>
<dbReference type="GO" id="GO:0003862">
    <property type="term" value="F:3-isopropylmalate dehydrogenase activity"/>
    <property type="evidence" value="ECO:0007669"/>
    <property type="project" value="UniProtKB-EC"/>
</dbReference>
<evidence type="ECO:0000256" key="13">
    <source>
        <dbReference type="SAM" id="MobiDB-lite"/>
    </source>
</evidence>
<dbReference type="PROSITE" id="PS00470">
    <property type="entry name" value="IDH_IMDH"/>
    <property type="match status" value="1"/>
</dbReference>
<feature type="signal peptide" evidence="14">
    <location>
        <begin position="1"/>
        <end position="22"/>
    </location>
</feature>
<keyword evidence="7" id="KW-0028">Amino-acid biosynthesis</keyword>
<dbReference type="PANTHER" id="PTHR42979:SF1">
    <property type="entry name" value="3-ISOPROPYLMALATE DEHYDROGENASE"/>
    <property type="match status" value="1"/>
</dbReference>